<evidence type="ECO:0000313" key="2">
    <source>
        <dbReference type="Proteomes" id="UP000179627"/>
    </source>
</evidence>
<dbReference type="RefSeq" id="WP_071086832.1">
    <property type="nucleotide sequence ID" value="NZ_MBLM01000130.1"/>
</dbReference>
<organism evidence="1 2">
    <name type="scientific">Parafrankia colletiae</name>
    <dbReference type="NCBI Taxonomy" id="573497"/>
    <lineage>
        <taxon>Bacteria</taxon>
        <taxon>Bacillati</taxon>
        <taxon>Actinomycetota</taxon>
        <taxon>Actinomycetes</taxon>
        <taxon>Frankiales</taxon>
        <taxon>Frankiaceae</taxon>
        <taxon>Parafrankia</taxon>
    </lineage>
</organism>
<protein>
    <submittedName>
        <fullName evidence="1">NUDIX hydrolase</fullName>
    </submittedName>
</protein>
<dbReference type="SUPFAM" id="SSF55811">
    <property type="entry name" value="Nudix"/>
    <property type="match status" value="1"/>
</dbReference>
<gene>
    <name evidence="1" type="ORF">CC117_05200</name>
</gene>
<proteinExistence type="predicted"/>
<reference evidence="2" key="1">
    <citation type="submission" date="2016-07" db="EMBL/GenBank/DDBJ databases">
        <title>Sequence Frankia sp. strain CcI1.17.</title>
        <authorList>
            <person name="Ghodhbane-Gtari F."/>
            <person name="Swanson E."/>
            <person name="Gueddou A."/>
            <person name="Morris K."/>
            <person name="Hezbri K."/>
            <person name="Ktari A."/>
            <person name="Nouioui I."/>
            <person name="Abebe-Akele F."/>
            <person name="Simpson S."/>
            <person name="Thomas K."/>
            <person name="Gtari M."/>
            <person name="Tisa L.S."/>
            <person name="Hurst S."/>
        </authorList>
    </citation>
    <scope>NUCLEOTIDE SEQUENCE [LARGE SCALE GENOMIC DNA]</scope>
    <source>
        <strain evidence="2">Cc1.17</strain>
    </source>
</reference>
<dbReference type="GO" id="GO:0016787">
    <property type="term" value="F:hydrolase activity"/>
    <property type="evidence" value="ECO:0007669"/>
    <property type="project" value="UniProtKB-KW"/>
</dbReference>
<keyword evidence="2" id="KW-1185">Reference proteome</keyword>
<dbReference type="Proteomes" id="UP000179627">
    <property type="component" value="Unassembled WGS sequence"/>
</dbReference>
<sequence length="166" mass="17856">MSAAVGDPAAARRGPSTAPVLYARVLLTIGDRIVVANHRGQPWFFLLGERVAAGEGVEQVLHRLLRRAAGFEVRSLDFVGGMERPGTDPGARPEIDLLFAGAVPRYAEFGSRLDDLDLVTLRTSDLGAVAFRPAGAGDMIRTWLADREPRWHTDRGSGHPTSVTSG</sequence>
<accession>A0A1S1QJK6</accession>
<keyword evidence="1" id="KW-0378">Hydrolase</keyword>
<evidence type="ECO:0000313" key="1">
    <source>
        <dbReference type="EMBL" id="OHV33769.1"/>
    </source>
</evidence>
<dbReference type="AlphaFoldDB" id="A0A1S1QJK6"/>
<dbReference type="EMBL" id="MBLM01000130">
    <property type="protein sequence ID" value="OHV33769.1"/>
    <property type="molecule type" value="Genomic_DNA"/>
</dbReference>
<name>A0A1S1QJK6_9ACTN</name>
<dbReference type="OrthoDB" id="9804442at2"/>
<dbReference type="InterPro" id="IPR015797">
    <property type="entry name" value="NUDIX_hydrolase-like_dom_sf"/>
</dbReference>
<comment type="caution">
    <text evidence="1">The sequence shown here is derived from an EMBL/GenBank/DDBJ whole genome shotgun (WGS) entry which is preliminary data.</text>
</comment>